<proteinExistence type="inferred from homology"/>
<dbReference type="Proteomes" id="UP000520814">
    <property type="component" value="Unassembled WGS sequence"/>
</dbReference>
<evidence type="ECO:0000313" key="14">
    <source>
        <dbReference type="Proteomes" id="UP000520814"/>
    </source>
</evidence>
<keyword evidence="14" id="KW-1185">Reference proteome</keyword>
<evidence type="ECO:0000256" key="4">
    <source>
        <dbReference type="ARBA" id="ARBA00022679"/>
    </source>
</evidence>
<dbReference type="Pfam" id="PF00712">
    <property type="entry name" value="DNA_pol3_beta"/>
    <property type="match status" value="1"/>
</dbReference>
<evidence type="ECO:0000256" key="3">
    <source>
        <dbReference type="ARBA" id="ARBA00022490"/>
    </source>
</evidence>
<evidence type="ECO:0000313" key="13">
    <source>
        <dbReference type="EMBL" id="MBB6052857.1"/>
    </source>
</evidence>
<comment type="subunit">
    <text evidence="9">Forms a ring-shaped head-to-tail homodimer around DNA.</text>
</comment>
<keyword evidence="8" id="KW-0238">DNA-binding</keyword>
<dbReference type="SMART" id="SM00480">
    <property type="entry name" value="POL3Bc"/>
    <property type="match status" value="1"/>
</dbReference>
<feature type="domain" description="DNA polymerase III beta sliding clamp C-terminal" evidence="12">
    <location>
        <begin position="263"/>
        <end position="383"/>
    </location>
</feature>
<dbReference type="InterPro" id="IPR022634">
    <property type="entry name" value="DNA_polIII_beta_N"/>
</dbReference>
<dbReference type="AlphaFoldDB" id="A0A7W9SU30"/>
<feature type="domain" description="DNA polymerase III beta sliding clamp N-terminal" evidence="10">
    <location>
        <begin position="1"/>
        <end position="128"/>
    </location>
</feature>
<evidence type="ECO:0000259" key="10">
    <source>
        <dbReference type="Pfam" id="PF00712"/>
    </source>
</evidence>
<comment type="caution">
    <text evidence="13">The sequence shown here is derived from an EMBL/GenBank/DDBJ whole genome shotgun (WGS) entry which is preliminary data.</text>
</comment>
<keyword evidence="5 9" id="KW-0548">Nucleotidyltransferase</keyword>
<dbReference type="InterPro" id="IPR022635">
    <property type="entry name" value="DNA_polIII_beta_C"/>
</dbReference>
<dbReference type="GO" id="GO:0006271">
    <property type="term" value="P:DNA strand elongation involved in DNA replication"/>
    <property type="evidence" value="ECO:0007669"/>
    <property type="project" value="TreeGrafter"/>
</dbReference>
<dbReference type="InterPro" id="IPR001001">
    <property type="entry name" value="DNA_polIII_beta"/>
</dbReference>
<dbReference type="GO" id="GO:0008408">
    <property type="term" value="F:3'-5' exonuclease activity"/>
    <property type="evidence" value="ECO:0007669"/>
    <property type="project" value="InterPro"/>
</dbReference>
<evidence type="ECO:0000256" key="6">
    <source>
        <dbReference type="ARBA" id="ARBA00022705"/>
    </source>
</evidence>
<dbReference type="GO" id="GO:0003677">
    <property type="term" value="F:DNA binding"/>
    <property type="evidence" value="ECO:0007669"/>
    <property type="project" value="UniProtKB-UniRule"/>
</dbReference>
<protein>
    <recommendedName>
        <fullName evidence="9">Beta sliding clamp</fullName>
    </recommendedName>
</protein>
<evidence type="ECO:0000256" key="5">
    <source>
        <dbReference type="ARBA" id="ARBA00022695"/>
    </source>
</evidence>
<evidence type="ECO:0000259" key="12">
    <source>
        <dbReference type="Pfam" id="PF02768"/>
    </source>
</evidence>
<evidence type="ECO:0000256" key="7">
    <source>
        <dbReference type="ARBA" id="ARBA00022932"/>
    </source>
</evidence>
<keyword evidence="6 9" id="KW-0235">DNA replication</keyword>
<dbReference type="InterPro" id="IPR046938">
    <property type="entry name" value="DNA_clamp_sf"/>
</dbReference>
<keyword evidence="7 9" id="KW-0239">DNA-directed DNA polymerase</keyword>
<comment type="similarity">
    <text evidence="2 9">Belongs to the beta sliding clamp family.</text>
</comment>
<evidence type="ECO:0000256" key="1">
    <source>
        <dbReference type="ARBA" id="ARBA00004496"/>
    </source>
</evidence>
<dbReference type="Gene3D" id="3.10.150.10">
    <property type="entry name" value="DNA Polymerase III, subunit A, domain 2"/>
    <property type="match status" value="1"/>
</dbReference>
<organism evidence="13 14">
    <name type="scientific">Armatimonas rosea</name>
    <dbReference type="NCBI Taxonomy" id="685828"/>
    <lineage>
        <taxon>Bacteria</taxon>
        <taxon>Bacillati</taxon>
        <taxon>Armatimonadota</taxon>
        <taxon>Armatimonadia</taxon>
        <taxon>Armatimonadales</taxon>
        <taxon>Armatimonadaceae</taxon>
        <taxon>Armatimonas</taxon>
    </lineage>
</organism>
<dbReference type="PIRSF" id="PIRSF000804">
    <property type="entry name" value="DNA_pol_III_b"/>
    <property type="match status" value="1"/>
</dbReference>
<dbReference type="GO" id="GO:0005737">
    <property type="term" value="C:cytoplasm"/>
    <property type="evidence" value="ECO:0007669"/>
    <property type="project" value="UniProtKB-SubCell"/>
</dbReference>
<dbReference type="SUPFAM" id="SSF55979">
    <property type="entry name" value="DNA clamp"/>
    <property type="match status" value="3"/>
</dbReference>
<evidence type="ECO:0000256" key="2">
    <source>
        <dbReference type="ARBA" id="ARBA00010752"/>
    </source>
</evidence>
<keyword evidence="4 9" id="KW-0808">Transferase</keyword>
<name>A0A7W9SU30_ARMRO</name>
<feature type="domain" description="DNA polymerase III beta sliding clamp central" evidence="11">
    <location>
        <begin position="138"/>
        <end position="260"/>
    </location>
</feature>
<gene>
    <name evidence="13" type="ORF">HNQ39_004678</name>
</gene>
<dbReference type="NCBIfam" id="TIGR00663">
    <property type="entry name" value="dnan"/>
    <property type="match status" value="1"/>
</dbReference>
<dbReference type="PANTHER" id="PTHR30478">
    <property type="entry name" value="DNA POLYMERASE III SUBUNIT BETA"/>
    <property type="match status" value="1"/>
</dbReference>
<dbReference type="InterPro" id="IPR022637">
    <property type="entry name" value="DNA_polIII_beta_cen"/>
</dbReference>
<dbReference type="Pfam" id="PF02767">
    <property type="entry name" value="DNA_pol3_beta_2"/>
    <property type="match status" value="1"/>
</dbReference>
<sequence length="386" mass="41430">MQAITARKDLYEAVQTVGRAVSGRSTLPILSHILVTPQGGSNLKLTATDLEMWVECSLTARIQASLGDMEEAGGFTVPSRYFTEILGALPEADVILDRPDGGNKTQLRCGRSDYSLLGLPAEEFPALPDVEPTATITMNGAVLKAMIKQVAFAVSTDETRVILTGVLFIFNGQQIKMVATDTHRLAVRGGIASSGEGQGQAVLPARAMNEISRLAGDEDEVVIALAQGQARFEVNKKNSNGDTVATTTLITRLIEGQFPNYERVIPAGHERKLTLETAEFQKAVKRVAIVARENANRIVLETEGAQLAMSAESGTIGSARDEIEVAREGDDIQIAFNAKYLGDVLAAIETEGVVLELTEPLRPGILRPIGDNAADYLCVLMPMQVI</sequence>
<evidence type="ECO:0000256" key="9">
    <source>
        <dbReference type="PIRNR" id="PIRNR000804"/>
    </source>
</evidence>
<accession>A0A7W9SU30</accession>
<dbReference type="PANTHER" id="PTHR30478:SF0">
    <property type="entry name" value="BETA SLIDING CLAMP"/>
    <property type="match status" value="1"/>
</dbReference>
<dbReference type="GO" id="GO:0003887">
    <property type="term" value="F:DNA-directed DNA polymerase activity"/>
    <property type="evidence" value="ECO:0007669"/>
    <property type="project" value="UniProtKB-UniRule"/>
</dbReference>
<dbReference type="GO" id="GO:0009360">
    <property type="term" value="C:DNA polymerase III complex"/>
    <property type="evidence" value="ECO:0007669"/>
    <property type="project" value="InterPro"/>
</dbReference>
<dbReference type="Gene3D" id="3.70.10.10">
    <property type="match status" value="1"/>
</dbReference>
<reference evidence="13 14" key="1">
    <citation type="submission" date="2020-08" db="EMBL/GenBank/DDBJ databases">
        <title>Genomic Encyclopedia of Type Strains, Phase IV (KMG-IV): sequencing the most valuable type-strain genomes for metagenomic binning, comparative biology and taxonomic classification.</title>
        <authorList>
            <person name="Goeker M."/>
        </authorList>
    </citation>
    <scope>NUCLEOTIDE SEQUENCE [LARGE SCALE GENOMIC DNA]</scope>
    <source>
        <strain evidence="13 14">DSM 23562</strain>
    </source>
</reference>
<dbReference type="RefSeq" id="WP_184202552.1">
    <property type="nucleotide sequence ID" value="NZ_JACHGW010000004.1"/>
</dbReference>
<dbReference type="EMBL" id="JACHGW010000004">
    <property type="protein sequence ID" value="MBB6052857.1"/>
    <property type="molecule type" value="Genomic_DNA"/>
</dbReference>
<comment type="function">
    <text evidence="9">Confers DNA tethering and processivity to DNA polymerases and other proteins. Acts as a clamp, forming a ring around DNA (a reaction catalyzed by the clamp-loading complex) which diffuses in an ATP-independent manner freely and bidirectionally along dsDNA. Initially characterized for its ability to contact the catalytic subunit of DNA polymerase III (Pol III), a complex, multichain enzyme responsible for most of the replicative synthesis in bacteria; Pol III exhibits 3'-5' exonuclease proofreading activity. The beta chain is required for initiation of replication as well as for processivity of DNA replication.</text>
</comment>
<dbReference type="CDD" id="cd00140">
    <property type="entry name" value="beta_clamp"/>
    <property type="match status" value="1"/>
</dbReference>
<keyword evidence="3 9" id="KW-0963">Cytoplasm</keyword>
<comment type="subcellular location">
    <subcellularLocation>
        <location evidence="1 9">Cytoplasm</location>
    </subcellularLocation>
</comment>
<evidence type="ECO:0000256" key="8">
    <source>
        <dbReference type="ARBA" id="ARBA00023125"/>
    </source>
</evidence>
<dbReference type="Pfam" id="PF02768">
    <property type="entry name" value="DNA_pol3_beta_3"/>
    <property type="match status" value="1"/>
</dbReference>
<evidence type="ECO:0000259" key="11">
    <source>
        <dbReference type="Pfam" id="PF02767"/>
    </source>
</evidence>